<dbReference type="AlphaFoldDB" id="A0A369QEI5"/>
<dbReference type="InterPro" id="IPR003661">
    <property type="entry name" value="HisK_dim/P_dom"/>
</dbReference>
<dbReference type="SUPFAM" id="SSF55785">
    <property type="entry name" value="PYP-like sensor domain (PAS domain)"/>
    <property type="match status" value="1"/>
</dbReference>
<reference evidence="7 8" key="1">
    <citation type="submission" date="2018-04" db="EMBL/GenBank/DDBJ databases">
        <title>Adhaeribacter sp. HMF7616 genome sequencing and assembly.</title>
        <authorList>
            <person name="Kang H."/>
            <person name="Kang J."/>
            <person name="Cha I."/>
            <person name="Kim H."/>
            <person name="Joh K."/>
        </authorList>
    </citation>
    <scope>NUCLEOTIDE SEQUENCE [LARGE SCALE GENOMIC DNA]</scope>
    <source>
        <strain evidence="7 8">HMF7616</strain>
    </source>
</reference>
<name>A0A369QEI5_9BACT</name>
<keyword evidence="4 7" id="KW-0808">Transferase</keyword>
<evidence type="ECO:0000259" key="6">
    <source>
        <dbReference type="PROSITE" id="PS50109"/>
    </source>
</evidence>
<dbReference type="PRINTS" id="PR00344">
    <property type="entry name" value="BCTRLSENSOR"/>
</dbReference>
<dbReference type="InterPro" id="IPR004358">
    <property type="entry name" value="Sig_transdc_His_kin-like_C"/>
</dbReference>
<dbReference type="SMART" id="SM00388">
    <property type="entry name" value="HisKA"/>
    <property type="match status" value="1"/>
</dbReference>
<evidence type="ECO:0000256" key="3">
    <source>
        <dbReference type="ARBA" id="ARBA00022553"/>
    </source>
</evidence>
<dbReference type="InterPro" id="IPR003594">
    <property type="entry name" value="HATPase_dom"/>
</dbReference>
<dbReference type="RefSeq" id="WP_115372473.1">
    <property type="nucleotide sequence ID" value="NZ_QASA01000001.1"/>
</dbReference>
<dbReference type="InterPro" id="IPR000014">
    <property type="entry name" value="PAS"/>
</dbReference>
<dbReference type="Pfam" id="PF00512">
    <property type="entry name" value="HisKA"/>
    <property type="match status" value="1"/>
</dbReference>
<dbReference type="Proteomes" id="UP000253919">
    <property type="component" value="Unassembled WGS sequence"/>
</dbReference>
<dbReference type="PANTHER" id="PTHR43304:SF1">
    <property type="entry name" value="PAC DOMAIN-CONTAINING PROTEIN"/>
    <property type="match status" value="1"/>
</dbReference>
<dbReference type="SUPFAM" id="SSF55874">
    <property type="entry name" value="ATPase domain of HSP90 chaperone/DNA topoisomerase II/histidine kinase"/>
    <property type="match status" value="1"/>
</dbReference>
<dbReference type="CDD" id="cd00130">
    <property type="entry name" value="PAS"/>
    <property type="match status" value="1"/>
</dbReference>
<keyword evidence="3" id="KW-0597">Phosphoprotein</keyword>
<evidence type="ECO:0000256" key="5">
    <source>
        <dbReference type="ARBA" id="ARBA00022777"/>
    </source>
</evidence>
<dbReference type="EMBL" id="QASA01000001">
    <property type="protein sequence ID" value="RDC63124.1"/>
    <property type="molecule type" value="Genomic_DNA"/>
</dbReference>
<keyword evidence="8" id="KW-1185">Reference proteome</keyword>
<organism evidence="7 8">
    <name type="scientific">Adhaeribacter pallidiroseus</name>
    <dbReference type="NCBI Taxonomy" id="2072847"/>
    <lineage>
        <taxon>Bacteria</taxon>
        <taxon>Pseudomonadati</taxon>
        <taxon>Bacteroidota</taxon>
        <taxon>Cytophagia</taxon>
        <taxon>Cytophagales</taxon>
        <taxon>Hymenobacteraceae</taxon>
        <taxon>Adhaeribacter</taxon>
    </lineage>
</organism>
<evidence type="ECO:0000313" key="7">
    <source>
        <dbReference type="EMBL" id="RDC63124.1"/>
    </source>
</evidence>
<dbReference type="CDD" id="cd00082">
    <property type="entry name" value="HisKA"/>
    <property type="match status" value="1"/>
</dbReference>
<dbReference type="GO" id="GO:0000155">
    <property type="term" value="F:phosphorelay sensor kinase activity"/>
    <property type="evidence" value="ECO:0007669"/>
    <property type="project" value="InterPro"/>
</dbReference>
<gene>
    <name evidence="7" type="ORF">AHMF7616_01724</name>
</gene>
<dbReference type="SMART" id="SM00387">
    <property type="entry name" value="HATPase_c"/>
    <property type="match status" value="1"/>
</dbReference>
<dbReference type="CDD" id="cd00075">
    <property type="entry name" value="HATPase"/>
    <property type="match status" value="1"/>
</dbReference>
<comment type="caution">
    <text evidence="7">The sequence shown here is derived from an EMBL/GenBank/DDBJ whole genome shotgun (WGS) entry which is preliminary data.</text>
</comment>
<dbReference type="InterPro" id="IPR036097">
    <property type="entry name" value="HisK_dim/P_sf"/>
</dbReference>
<evidence type="ECO:0000313" key="8">
    <source>
        <dbReference type="Proteomes" id="UP000253919"/>
    </source>
</evidence>
<dbReference type="Pfam" id="PF02518">
    <property type="entry name" value="HATPase_c"/>
    <property type="match status" value="1"/>
</dbReference>
<dbReference type="EC" id="2.7.13.3" evidence="2"/>
<dbReference type="Gene3D" id="3.30.565.10">
    <property type="entry name" value="Histidine kinase-like ATPase, C-terminal domain"/>
    <property type="match status" value="1"/>
</dbReference>
<dbReference type="PANTHER" id="PTHR43304">
    <property type="entry name" value="PHYTOCHROME-LIKE PROTEIN CPH1"/>
    <property type="match status" value="1"/>
</dbReference>
<dbReference type="SUPFAM" id="SSF47384">
    <property type="entry name" value="Homodimeric domain of signal transducing histidine kinase"/>
    <property type="match status" value="1"/>
</dbReference>
<accession>A0A369QEI5</accession>
<dbReference type="InterPro" id="IPR005467">
    <property type="entry name" value="His_kinase_dom"/>
</dbReference>
<dbReference type="PROSITE" id="PS50109">
    <property type="entry name" value="HIS_KIN"/>
    <property type="match status" value="1"/>
</dbReference>
<evidence type="ECO:0000256" key="4">
    <source>
        <dbReference type="ARBA" id="ARBA00022679"/>
    </source>
</evidence>
<dbReference type="InterPro" id="IPR036890">
    <property type="entry name" value="HATPase_C_sf"/>
</dbReference>
<sequence length="514" mass="57847">MTSILSLGLRETSLDLLQNGMLALDVVFERITENNFPHSCKTLLHYQALLIGEEVANPIRFAQEAYTHDKYISILLIDDSNTHTKIKQALQYSPFIGPTVQCISNEIGQRMAPIVEDAILRTSQRRSFAKIKRTSFSEQGFAPNILEKVRTDFTTKALEEAPIGVILISDTGTIYSINRYALTLFEQSEKNVLGNAVLALFPEETQGKINSFLLDSYLRESKKVVEVKWSESSQYWELSLTPINMNAASNYKLLLLNNITAPVIAQKRTQAHLEELEELNAHLARVNADLDTFVYTASHDLKSPILNIEGLVTSLEEELGAESTVAMDLAHIKKSIQRFKQTVEDLTAVSRIQKSSEREATLIDMNDLLEEIKQLLEREIIATGANIELNAASGTKFRYPKRDIISIFYNLVSNAIKYHSPFRQPHIQITIRLENGEFHLVVQDNGLGIPVANRERIFQLFKRMHTHVVGSGVGLYIVKKITENNGGQIQVESEEGMGSVFTIRLPEFGTKKIA</sequence>
<proteinExistence type="predicted"/>
<feature type="domain" description="Histidine kinase" evidence="6">
    <location>
        <begin position="296"/>
        <end position="509"/>
    </location>
</feature>
<dbReference type="SMART" id="SM00091">
    <property type="entry name" value="PAS"/>
    <property type="match status" value="1"/>
</dbReference>
<evidence type="ECO:0000256" key="2">
    <source>
        <dbReference type="ARBA" id="ARBA00012438"/>
    </source>
</evidence>
<keyword evidence="5" id="KW-0418">Kinase</keyword>
<comment type="catalytic activity">
    <reaction evidence="1">
        <text>ATP + protein L-histidine = ADP + protein N-phospho-L-histidine.</text>
        <dbReference type="EC" id="2.7.13.3"/>
    </reaction>
</comment>
<dbReference type="OrthoDB" id="9766459at2"/>
<dbReference type="InterPro" id="IPR052162">
    <property type="entry name" value="Sensor_kinase/Photoreceptor"/>
</dbReference>
<protein>
    <recommendedName>
        <fullName evidence="2">histidine kinase</fullName>
        <ecNumber evidence="2">2.7.13.3</ecNumber>
    </recommendedName>
</protein>
<evidence type="ECO:0000256" key="1">
    <source>
        <dbReference type="ARBA" id="ARBA00000085"/>
    </source>
</evidence>
<dbReference type="InterPro" id="IPR035965">
    <property type="entry name" value="PAS-like_dom_sf"/>
</dbReference>
<dbReference type="Gene3D" id="3.30.450.20">
    <property type="entry name" value="PAS domain"/>
    <property type="match status" value="1"/>
</dbReference>
<dbReference type="Gene3D" id="1.10.287.130">
    <property type="match status" value="1"/>
</dbReference>